<dbReference type="Gramene" id="KGN62397">
    <property type="protein sequence ID" value="KGN62397"/>
    <property type="gene ID" value="Csa_2G351780"/>
</dbReference>
<evidence type="ECO:0000313" key="1">
    <source>
        <dbReference type="EMBL" id="KGN62397.1"/>
    </source>
</evidence>
<dbReference type="AlphaFoldDB" id="A0A0A0LNM1"/>
<reference evidence="1 2" key="2">
    <citation type="journal article" date="2009" name="PLoS ONE">
        <title>An integrated genetic and cytogenetic map of the cucumber genome.</title>
        <authorList>
            <person name="Ren Y."/>
            <person name="Zhang Z."/>
            <person name="Liu J."/>
            <person name="Staub J.E."/>
            <person name="Han Y."/>
            <person name="Cheng Z."/>
            <person name="Li X."/>
            <person name="Lu J."/>
            <person name="Miao H."/>
            <person name="Kang H."/>
            <person name="Xie B."/>
            <person name="Gu X."/>
            <person name="Wang X."/>
            <person name="Du Y."/>
            <person name="Jin W."/>
            <person name="Huang S."/>
        </authorList>
    </citation>
    <scope>NUCLEOTIDE SEQUENCE [LARGE SCALE GENOMIC DNA]</scope>
    <source>
        <strain evidence="2">cv. 9930</strain>
    </source>
</reference>
<keyword evidence="2" id="KW-1185">Reference proteome</keyword>
<dbReference type="Proteomes" id="UP000029981">
    <property type="component" value="Chromosome 2"/>
</dbReference>
<reference evidence="1 2" key="1">
    <citation type="journal article" date="2009" name="Nat. Genet.">
        <title>The genome of the cucumber, Cucumis sativus L.</title>
        <authorList>
            <person name="Huang S."/>
            <person name="Li R."/>
            <person name="Zhang Z."/>
            <person name="Li L."/>
            <person name="Gu X."/>
            <person name="Fan W."/>
            <person name="Lucas W.J."/>
            <person name="Wang X."/>
            <person name="Xie B."/>
            <person name="Ni P."/>
            <person name="Ren Y."/>
            <person name="Zhu H."/>
            <person name="Li J."/>
            <person name="Lin K."/>
            <person name="Jin W."/>
            <person name="Fei Z."/>
            <person name="Li G."/>
            <person name="Staub J."/>
            <person name="Kilian A."/>
            <person name="van der Vossen E.A."/>
            <person name="Wu Y."/>
            <person name="Guo J."/>
            <person name="He J."/>
            <person name="Jia Z."/>
            <person name="Ren Y."/>
            <person name="Tian G."/>
            <person name="Lu Y."/>
            <person name="Ruan J."/>
            <person name="Qian W."/>
            <person name="Wang M."/>
            <person name="Huang Q."/>
            <person name="Li B."/>
            <person name="Xuan Z."/>
            <person name="Cao J."/>
            <person name="Asan"/>
            <person name="Wu Z."/>
            <person name="Zhang J."/>
            <person name="Cai Q."/>
            <person name="Bai Y."/>
            <person name="Zhao B."/>
            <person name="Han Y."/>
            <person name="Li Y."/>
            <person name="Li X."/>
            <person name="Wang S."/>
            <person name="Shi Q."/>
            <person name="Liu S."/>
            <person name="Cho W.K."/>
            <person name="Kim J.Y."/>
            <person name="Xu Y."/>
            <person name="Heller-Uszynska K."/>
            <person name="Miao H."/>
            <person name="Cheng Z."/>
            <person name="Zhang S."/>
            <person name="Wu J."/>
            <person name="Yang Y."/>
            <person name="Kang H."/>
            <person name="Li M."/>
            <person name="Liang H."/>
            <person name="Ren X."/>
            <person name="Shi Z."/>
            <person name="Wen M."/>
            <person name="Jian M."/>
            <person name="Yang H."/>
            <person name="Zhang G."/>
            <person name="Yang Z."/>
            <person name="Chen R."/>
            <person name="Liu S."/>
            <person name="Li J."/>
            <person name="Ma L."/>
            <person name="Liu H."/>
            <person name="Zhou Y."/>
            <person name="Zhao J."/>
            <person name="Fang X."/>
            <person name="Li G."/>
            <person name="Fang L."/>
            <person name="Li Y."/>
            <person name="Liu D."/>
            <person name="Zheng H."/>
            <person name="Zhang Y."/>
            <person name="Qin N."/>
            <person name="Li Z."/>
            <person name="Yang G."/>
            <person name="Yang S."/>
            <person name="Bolund L."/>
            <person name="Kristiansen K."/>
            <person name="Zheng H."/>
            <person name="Li S."/>
            <person name="Zhang X."/>
            <person name="Yang H."/>
            <person name="Wang J."/>
            <person name="Sun R."/>
            <person name="Zhang B."/>
            <person name="Jiang S."/>
            <person name="Wang J."/>
            <person name="Du Y."/>
            <person name="Li S."/>
        </authorList>
    </citation>
    <scope>NUCLEOTIDE SEQUENCE [LARGE SCALE GENOMIC DNA]</scope>
    <source>
        <strain evidence="2">cv. 9930</strain>
    </source>
</reference>
<dbReference type="EMBL" id="CM002923">
    <property type="protein sequence ID" value="KGN62397.1"/>
    <property type="molecule type" value="Genomic_DNA"/>
</dbReference>
<name>A0A0A0LNM1_CUCSA</name>
<protein>
    <submittedName>
        <fullName evidence="1">Uncharacterized protein</fullName>
    </submittedName>
</protein>
<evidence type="ECO:0000313" key="2">
    <source>
        <dbReference type="Proteomes" id="UP000029981"/>
    </source>
</evidence>
<gene>
    <name evidence="1" type="ORF">Csa_2G351780</name>
</gene>
<organism evidence="1 2">
    <name type="scientific">Cucumis sativus</name>
    <name type="common">Cucumber</name>
    <dbReference type="NCBI Taxonomy" id="3659"/>
    <lineage>
        <taxon>Eukaryota</taxon>
        <taxon>Viridiplantae</taxon>
        <taxon>Streptophyta</taxon>
        <taxon>Embryophyta</taxon>
        <taxon>Tracheophyta</taxon>
        <taxon>Spermatophyta</taxon>
        <taxon>Magnoliopsida</taxon>
        <taxon>eudicotyledons</taxon>
        <taxon>Gunneridae</taxon>
        <taxon>Pentapetalae</taxon>
        <taxon>rosids</taxon>
        <taxon>fabids</taxon>
        <taxon>Cucurbitales</taxon>
        <taxon>Cucurbitaceae</taxon>
        <taxon>Benincaseae</taxon>
        <taxon>Cucumis</taxon>
    </lineage>
</organism>
<proteinExistence type="predicted"/>
<accession>A0A0A0LNM1</accession>
<reference evidence="1 2" key="4">
    <citation type="journal article" date="2011" name="BMC Genomics">
        <title>RNA-Seq improves annotation of protein-coding genes in the cucumber genome.</title>
        <authorList>
            <person name="Li Z."/>
            <person name="Zhang Z."/>
            <person name="Yan P."/>
            <person name="Huang S."/>
            <person name="Fei Z."/>
            <person name="Lin K."/>
        </authorList>
    </citation>
    <scope>NUCLEOTIDE SEQUENCE [LARGE SCALE GENOMIC DNA]</scope>
    <source>
        <strain evidence="2">cv. 9930</strain>
    </source>
</reference>
<reference evidence="1 2" key="3">
    <citation type="journal article" date="2010" name="BMC Genomics">
        <title>Transcriptome sequencing and comparative analysis of cucumber flowers with different sex types.</title>
        <authorList>
            <person name="Guo S."/>
            <person name="Zheng Y."/>
            <person name="Joung J.G."/>
            <person name="Liu S."/>
            <person name="Zhang Z."/>
            <person name="Crasta O.R."/>
            <person name="Sobral B.W."/>
            <person name="Xu Y."/>
            <person name="Huang S."/>
            <person name="Fei Z."/>
        </authorList>
    </citation>
    <scope>NUCLEOTIDE SEQUENCE [LARGE SCALE GENOMIC DNA]</scope>
    <source>
        <strain evidence="2">cv. 9930</strain>
    </source>
</reference>
<sequence length="55" mass="6067">MVKPTRGAREVSVNVRWKGNAASVTRIDSDDSKGRVEIFPPNNVVVELLKRFGGI</sequence>